<dbReference type="GO" id="GO:0000976">
    <property type="term" value="F:transcription cis-regulatory region binding"/>
    <property type="evidence" value="ECO:0007669"/>
    <property type="project" value="TreeGrafter"/>
</dbReference>
<dbReference type="Pfam" id="PF00532">
    <property type="entry name" value="Peripla_BP_1"/>
    <property type="match status" value="1"/>
</dbReference>
<dbReference type="Gene3D" id="1.10.260.40">
    <property type="entry name" value="lambda repressor-like DNA-binding domains"/>
    <property type="match status" value="1"/>
</dbReference>
<dbReference type="InterPro" id="IPR010982">
    <property type="entry name" value="Lambda_DNA-bd_dom_sf"/>
</dbReference>
<proteinExistence type="predicted"/>
<dbReference type="Proteomes" id="UP000419017">
    <property type="component" value="Unassembled WGS sequence"/>
</dbReference>
<dbReference type="SUPFAM" id="SSF47413">
    <property type="entry name" value="lambda repressor-like DNA-binding domains"/>
    <property type="match status" value="1"/>
</dbReference>
<evidence type="ECO:0000256" key="2">
    <source>
        <dbReference type="ARBA" id="ARBA00023125"/>
    </source>
</evidence>
<dbReference type="InterPro" id="IPR028082">
    <property type="entry name" value="Peripla_BP_I"/>
</dbReference>
<organism evidence="5 6">
    <name type="scientific">Oceanivirga miroungae</name>
    <dbReference type="NCBI Taxonomy" id="1130046"/>
    <lineage>
        <taxon>Bacteria</taxon>
        <taxon>Fusobacteriati</taxon>
        <taxon>Fusobacteriota</taxon>
        <taxon>Fusobacteriia</taxon>
        <taxon>Fusobacteriales</taxon>
        <taxon>Leptotrichiaceae</taxon>
        <taxon>Oceanivirga</taxon>
    </lineage>
</organism>
<keyword evidence="2" id="KW-0238">DNA-binding</keyword>
<dbReference type="Gene3D" id="3.40.50.2300">
    <property type="match status" value="2"/>
</dbReference>
<keyword evidence="1" id="KW-0805">Transcription regulation</keyword>
<name>A0A6I8M6G5_9FUSO</name>
<reference evidence="5 6" key="1">
    <citation type="submission" date="2019-10" db="EMBL/GenBank/DDBJ databases">
        <authorList>
            <person name="Blom J."/>
        </authorList>
    </citation>
    <scope>NUCLEOTIDE SEQUENCE [LARGE SCALE GENOMIC DNA]</scope>
    <source>
        <strain evidence="5 6">ES3154-GLU</strain>
    </source>
</reference>
<dbReference type="GO" id="GO:0003700">
    <property type="term" value="F:DNA-binding transcription factor activity"/>
    <property type="evidence" value="ECO:0007669"/>
    <property type="project" value="TreeGrafter"/>
</dbReference>
<evidence type="ECO:0000313" key="5">
    <source>
        <dbReference type="EMBL" id="VWL85035.1"/>
    </source>
</evidence>
<evidence type="ECO:0000313" key="6">
    <source>
        <dbReference type="Proteomes" id="UP000419017"/>
    </source>
</evidence>
<dbReference type="PROSITE" id="PS00356">
    <property type="entry name" value="HTH_LACI_1"/>
    <property type="match status" value="1"/>
</dbReference>
<dbReference type="PRINTS" id="PR00036">
    <property type="entry name" value="HTHLACI"/>
</dbReference>
<dbReference type="AlphaFoldDB" id="A0A6I8M6G5"/>
<dbReference type="Pfam" id="PF00356">
    <property type="entry name" value="LacI"/>
    <property type="match status" value="1"/>
</dbReference>
<dbReference type="PANTHER" id="PTHR30146:SF109">
    <property type="entry name" value="HTH-TYPE TRANSCRIPTIONAL REGULATOR GALS"/>
    <property type="match status" value="1"/>
</dbReference>
<dbReference type="PROSITE" id="PS50932">
    <property type="entry name" value="HTH_LACI_2"/>
    <property type="match status" value="1"/>
</dbReference>
<protein>
    <submittedName>
        <fullName evidence="5">Sugar-binding transcriptional regulator, LacI family</fullName>
    </submittedName>
</protein>
<feature type="domain" description="HTH lacI-type" evidence="4">
    <location>
        <begin position="1"/>
        <end position="55"/>
    </location>
</feature>
<dbReference type="EMBL" id="CABWIB010000001">
    <property type="protein sequence ID" value="VWL85035.1"/>
    <property type="molecule type" value="Genomic_DNA"/>
</dbReference>
<evidence type="ECO:0000259" key="4">
    <source>
        <dbReference type="PROSITE" id="PS50932"/>
    </source>
</evidence>
<accession>A0A6I8M6G5</accession>
<dbReference type="CDD" id="cd06267">
    <property type="entry name" value="PBP1_LacI_sugar_binding-like"/>
    <property type="match status" value="1"/>
</dbReference>
<keyword evidence="3" id="KW-0804">Transcription</keyword>
<dbReference type="CDD" id="cd01392">
    <property type="entry name" value="HTH_LacI"/>
    <property type="match status" value="1"/>
</dbReference>
<dbReference type="PANTHER" id="PTHR30146">
    <property type="entry name" value="LACI-RELATED TRANSCRIPTIONAL REPRESSOR"/>
    <property type="match status" value="1"/>
</dbReference>
<evidence type="ECO:0000256" key="3">
    <source>
        <dbReference type="ARBA" id="ARBA00023163"/>
    </source>
</evidence>
<dbReference type="RefSeq" id="WP_156683067.1">
    <property type="nucleotide sequence ID" value="NZ_CABWIB010000001.1"/>
</dbReference>
<dbReference type="InterPro" id="IPR001761">
    <property type="entry name" value="Peripla_BP/Lac1_sug-bd_dom"/>
</dbReference>
<dbReference type="SMART" id="SM00354">
    <property type="entry name" value="HTH_LACI"/>
    <property type="match status" value="1"/>
</dbReference>
<dbReference type="InterPro" id="IPR000843">
    <property type="entry name" value="HTH_LacI"/>
</dbReference>
<gene>
    <name evidence="5" type="ORF">OMES3154_00312</name>
</gene>
<evidence type="ECO:0000256" key="1">
    <source>
        <dbReference type="ARBA" id="ARBA00023015"/>
    </source>
</evidence>
<dbReference type="SUPFAM" id="SSF53822">
    <property type="entry name" value="Periplasmic binding protein-like I"/>
    <property type="match status" value="1"/>
</dbReference>
<sequence length="318" mass="36678">MKIGDIARLAGVSTTTVSRVLNNSKNVKEETRIKVNNVIKEQNYYPNMIARNLSSNKNDTIGLIVPDIKNTYFSKIVNNMVTNAGKKNLNVVLGCSNEDFEIQKKYIELFIKQRVKGIIIAVTKNSYNELEFFENISSKIPVVFIERKINSNFPTVCFENINSTIKSIEKLIEKGHKKIAFLAGDLSISTARERLEAYKRVLKKYNIKYDEKLVFYGDFSMESGYILAKEIFKTNVSAIYISNNLMLLGFLKALKEYKKNEDEYLISTFEHDEIVYFINQDINSYKIPFSELTKKSMDLLEEVSNKENKKNLVEIELD</sequence>
<keyword evidence="6" id="KW-1185">Reference proteome</keyword>